<evidence type="ECO:0000256" key="1">
    <source>
        <dbReference type="SAM" id="MobiDB-lite"/>
    </source>
</evidence>
<feature type="compositionally biased region" description="Low complexity" evidence="1">
    <location>
        <begin position="235"/>
        <end position="245"/>
    </location>
</feature>
<evidence type="ECO:0000313" key="3">
    <source>
        <dbReference type="EMBL" id="CAE0691438.1"/>
    </source>
</evidence>
<feature type="compositionally biased region" description="Pro residues" evidence="1">
    <location>
        <begin position="215"/>
        <end position="234"/>
    </location>
</feature>
<dbReference type="AlphaFoldDB" id="A0A6S8U290"/>
<reference evidence="2" key="1">
    <citation type="submission" date="2021-01" db="EMBL/GenBank/DDBJ databases">
        <authorList>
            <person name="Corre E."/>
            <person name="Pelletier E."/>
            <person name="Niang G."/>
            <person name="Scheremetjew M."/>
            <person name="Finn R."/>
            <person name="Kale V."/>
            <person name="Holt S."/>
            <person name="Cochrane G."/>
            <person name="Meng A."/>
            <person name="Brown T."/>
            <person name="Cohen L."/>
        </authorList>
    </citation>
    <scope>NUCLEOTIDE SEQUENCE</scope>
    <source>
        <strain evidence="2">CCMP1756</strain>
    </source>
</reference>
<name>A0A6S8U290_9STRA</name>
<gene>
    <name evidence="2" type="ORF">PCAL00307_LOCUS6873</name>
    <name evidence="3" type="ORF">PCAL00307_LOCUS6874</name>
</gene>
<feature type="region of interest" description="Disordered" evidence="1">
    <location>
        <begin position="189"/>
        <end position="275"/>
    </location>
</feature>
<protein>
    <submittedName>
        <fullName evidence="2">Uncharacterized protein</fullName>
    </submittedName>
</protein>
<dbReference type="EMBL" id="HBIW01008131">
    <property type="protein sequence ID" value="CAE0691437.1"/>
    <property type="molecule type" value="Transcribed_RNA"/>
</dbReference>
<dbReference type="EMBL" id="HBIW01008132">
    <property type="protein sequence ID" value="CAE0691438.1"/>
    <property type="molecule type" value="Transcribed_RNA"/>
</dbReference>
<organism evidence="2">
    <name type="scientific">Pelagomonas calceolata</name>
    <dbReference type="NCBI Taxonomy" id="35677"/>
    <lineage>
        <taxon>Eukaryota</taxon>
        <taxon>Sar</taxon>
        <taxon>Stramenopiles</taxon>
        <taxon>Ochrophyta</taxon>
        <taxon>Pelagophyceae</taxon>
        <taxon>Pelagomonadales</taxon>
        <taxon>Pelagomonadaceae</taxon>
        <taxon>Pelagomonas</taxon>
    </lineage>
</organism>
<feature type="compositionally biased region" description="Basic residues" evidence="1">
    <location>
        <begin position="195"/>
        <end position="214"/>
    </location>
</feature>
<evidence type="ECO:0000313" key="2">
    <source>
        <dbReference type="EMBL" id="CAE0691437.1"/>
    </source>
</evidence>
<accession>A0A6S8U290</accession>
<proteinExistence type="predicted"/>
<sequence length="275" mass="29971">MVNDDSLKKHPLEYASALLTLGEHGDWKGIKQRVNNDGHIFHGVHVCQTTQHRKPGILNRYLADSPLWAELGNVPPGVTVMVVVRGSQHKAPAADERYVHPGGRAVITQQGGNQLTKTHQSEELEKYYFEDRTNSYVIVDPARDADPNPRSYGVRVIVHCRSEVFAEEVEEEGLDVVHIITVSKCEKKNYASSTTKKKSARPAKKPRASSRGRRSPPPEPLSPATVAPPSPPSPGAKIDAALASPEAPPPAPVSSPDEPVDEPEDPMLALEYTGP</sequence>